<organism evidence="1 2">
    <name type="scientific">Paenibacillus cellulosilyticus</name>
    <dbReference type="NCBI Taxonomy" id="375489"/>
    <lineage>
        <taxon>Bacteria</taxon>
        <taxon>Bacillati</taxon>
        <taxon>Bacillota</taxon>
        <taxon>Bacilli</taxon>
        <taxon>Bacillales</taxon>
        <taxon>Paenibacillaceae</taxon>
        <taxon>Paenibacillus</taxon>
    </lineage>
</organism>
<gene>
    <name evidence="1" type="ORF">DFQ01_12181</name>
</gene>
<proteinExistence type="predicted"/>
<keyword evidence="2" id="KW-1185">Reference proteome</keyword>
<evidence type="ECO:0000313" key="1">
    <source>
        <dbReference type="EMBL" id="PWV97437.1"/>
    </source>
</evidence>
<evidence type="ECO:0000313" key="2">
    <source>
        <dbReference type="Proteomes" id="UP000246635"/>
    </source>
</evidence>
<reference evidence="1 2" key="1">
    <citation type="submission" date="2018-05" db="EMBL/GenBank/DDBJ databases">
        <title>Genomic Encyclopedia of Type Strains, Phase III (KMG-III): the genomes of soil and plant-associated and newly described type strains.</title>
        <authorList>
            <person name="Whitman W."/>
        </authorList>
    </citation>
    <scope>NUCLEOTIDE SEQUENCE [LARGE SCALE GENOMIC DNA]</scope>
    <source>
        <strain evidence="1 2">CECT 5696</strain>
    </source>
</reference>
<dbReference type="EMBL" id="QGTQ01000021">
    <property type="protein sequence ID" value="PWV97437.1"/>
    <property type="molecule type" value="Genomic_DNA"/>
</dbReference>
<accession>A0A2V2YNY3</accession>
<sequence length="102" mass="11120">MTLINITDKLSTARPQIQIGDKHYDVNDSLESVFKFEELAAEGSTKKVLESITAALGEEAIEEIGVKKMSVANLKVLTTAVMAAMQGLTYEEADARFQRAGQ</sequence>
<dbReference type="AlphaFoldDB" id="A0A2V2YNY3"/>
<dbReference type="RefSeq" id="WP_110045956.1">
    <property type="nucleotide sequence ID" value="NZ_CP054613.1"/>
</dbReference>
<dbReference type="Proteomes" id="UP000246635">
    <property type="component" value="Unassembled WGS sequence"/>
</dbReference>
<name>A0A2V2YNY3_9BACL</name>
<dbReference type="OrthoDB" id="2627496at2"/>
<protein>
    <submittedName>
        <fullName evidence="1">Uncharacterized protein</fullName>
    </submittedName>
</protein>
<comment type="caution">
    <text evidence="1">The sequence shown here is derived from an EMBL/GenBank/DDBJ whole genome shotgun (WGS) entry which is preliminary data.</text>
</comment>